<name>A0A977QL99_9NEOB</name>
<keyword evidence="3 5" id="KW-0732">Signal</keyword>
<reference evidence="7" key="1">
    <citation type="submission" date="2022-08" db="EMBL/GenBank/DDBJ databases">
        <title>Structure and function of cationic hylin bioactive peptides from Boana pulchella (Anura: Hylidae) in interaction with lipid membranes.</title>
        <authorList>
            <person name="Aguilar S."/>
            <person name="Marani M."/>
        </authorList>
    </citation>
    <scope>NUCLEOTIDE SEQUENCE</scope>
</reference>
<feature type="chain" id="PRO_5037800649" evidence="5">
    <location>
        <begin position="23"/>
        <end position="67"/>
    </location>
</feature>
<evidence type="ECO:0000256" key="4">
    <source>
        <dbReference type="SAM" id="MobiDB-lite"/>
    </source>
</evidence>
<evidence type="ECO:0000256" key="3">
    <source>
        <dbReference type="ARBA" id="ARBA00022729"/>
    </source>
</evidence>
<dbReference type="AlphaFoldDB" id="A0A977QL99"/>
<evidence type="ECO:0000256" key="1">
    <source>
        <dbReference type="ARBA" id="ARBA00004613"/>
    </source>
</evidence>
<comment type="subcellular location">
    <subcellularLocation>
        <location evidence="1">Secreted</location>
    </subcellularLocation>
</comment>
<protein>
    <submittedName>
        <fullName evidence="7">Antimicrobial peptide prasin b-Pul</fullName>
    </submittedName>
</protein>
<dbReference type="EMBL" id="OP313776">
    <property type="protein sequence ID" value="UXK63387.1"/>
    <property type="molecule type" value="mRNA"/>
</dbReference>
<feature type="compositionally biased region" description="Basic and acidic residues" evidence="4">
    <location>
        <begin position="23"/>
        <end position="39"/>
    </location>
</feature>
<feature type="domain" description="Frog antimicrobial peptide propeptide" evidence="6">
    <location>
        <begin position="3"/>
        <end position="44"/>
    </location>
</feature>
<feature type="signal peptide" evidence="5">
    <location>
        <begin position="1"/>
        <end position="22"/>
    </location>
</feature>
<accession>A0A977QL99</accession>
<proteinExistence type="evidence at transcript level"/>
<evidence type="ECO:0000259" key="6">
    <source>
        <dbReference type="Pfam" id="PF03032"/>
    </source>
</evidence>
<keyword evidence="2" id="KW-0964">Secreted</keyword>
<sequence>MGFLKKFFFLVLFLGLVSPSLCEEGKREEERGGNEPGEREEGEEGGNEEKRGALEIFKKYRLPKCFG</sequence>
<feature type="region of interest" description="Disordered" evidence="4">
    <location>
        <begin position="22"/>
        <end position="50"/>
    </location>
</feature>
<dbReference type="GO" id="GO:0005576">
    <property type="term" value="C:extracellular region"/>
    <property type="evidence" value="ECO:0007669"/>
    <property type="project" value="UniProtKB-SubCell"/>
</dbReference>
<evidence type="ECO:0000313" key="7">
    <source>
        <dbReference type="EMBL" id="UXK63387.1"/>
    </source>
</evidence>
<dbReference type="InterPro" id="IPR004275">
    <property type="entry name" value="Frog_antimicrobial_propeptide"/>
</dbReference>
<evidence type="ECO:0000256" key="5">
    <source>
        <dbReference type="SAM" id="SignalP"/>
    </source>
</evidence>
<organism evidence="7">
    <name type="scientific">Boana pulchella</name>
    <name type="common">Montevideo treefrog</name>
    <dbReference type="NCBI Taxonomy" id="280005"/>
    <lineage>
        <taxon>Eukaryota</taxon>
        <taxon>Metazoa</taxon>
        <taxon>Chordata</taxon>
        <taxon>Craniata</taxon>
        <taxon>Vertebrata</taxon>
        <taxon>Euteleostomi</taxon>
        <taxon>Amphibia</taxon>
        <taxon>Batrachia</taxon>
        <taxon>Anura</taxon>
        <taxon>Neobatrachia</taxon>
        <taxon>Hyloidea</taxon>
        <taxon>Hylidae</taxon>
        <taxon>Hylinae</taxon>
        <taxon>Cophomantini</taxon>
        <taxon>Boana</taxon>
    </lineage>
</organism>
<evidence type="ECO:0000256" key="2">
    <source>
        <dbReference type="ARBA" id="ARBA00022525"/>
    </source>
</evidence>
<dbReference type="Pfam" id="PF03032">
    <property type="entry name" value="FSAP_sig_propep"/>
    <property type="match status" value="1"/>
</dbReference>